<feature type="compositionally biased region" description="Basic and acidic residues" evidence="8">
    <location>
        <begin position="398"/>
        <end position="409"/>
    </location>
</feature>
<evidence type="ECO:0000259" key="10">
    <source>
        <dbReference type="PROSITE" id="PS51194"/>
    </source>
</evidence>
<evidence type="ECO:0000256" key="1">
    <source>
        <dbReference type="ARBA" id="ARBA00022741"/>
    </source>
</evidence>
<dbReference type="GO" id="GO:0003676">
    <property type="term" value="F:nucleic acid binding"/>
    <property type="evidence" value="ECO:0007669"/>
    <property type="project" value="InterPro"/>
</dbReference>
<dbReference type="GO" id="GO:0005524">
    <property type="term" value="F:ATP binding"/>
    <property type="evidence" value="ECO:0007669"/>
    <property type="project" value="UniProtKB-KW"/>
</dbReference>
<evidence type="ECO:0000313" key="12">
    <source>
        <dbReference type="EMBL" id="SPT69402.1"/>
    </source>
</evidence>
<feature type="domain" description="DEAD-box RNA helicase Q" evidence="11">
    <location>
        <begin position="1"/>
        <end position="29"/>
    </location>
</feature>
<keyword evidence="3 7" id="KW-0347">Helicase</keyword>
<dbReference type="GO" id="GO:0003724">
    <property type="term" value="F:RNA helicase activity"/>
    <property type="evidence" value="ECO:0007669"/>
    <property type="project" value="UniProtKB-EC"/>
</dbReference>
<keyword evidence="4 7" id="KW-0067">ATP-binding</keyword>
<dbReference type="GO" id="GO:0005829">
    <property type="term" value="C:cytosol"/>
    <property type="evidence" value="ECO:0007669"/>
    <property type="project" value="TreeGrafter"/>
</dbReference>
<evidence type="ECO:0000256" key="5">
    <source>
        <dbReference type="ARBA" id="ARBA00038437"/>
    </source>
</evidence>
<evidence type="ECO:0000256" key="4">
    <source>
        <dbReference type="ARBA" id="ARBA00022840"/>
    </source>
</evidence>
<keyword evidence="13" id="KW-1185">Reference proteome</keyword>
<dbReference type="SMART" id="SM00490">
    <property type="entry name" value="HELICc"/>
    <property type="match status" value="1"/>
</dbReference>
<evidence type="ECO:0000256" key="8">
    <source>
        <dbReference type="SAM" id="MobiDB-lite"/>
    </source>
</evidence>
<evidence type="ECO:0000256" key="6">
    <source>
        <dbReference type="PROSITE-ProRule" id="PRU00552"/>
    </source>
</evidence>
<evidence type="ECO:0000256" key="2">
    <source>
        <dbReference type="ARBA" id="ARBA00022801"/>
    </source>
</evidence>
<dbReference type="PROSITE" id="PS00039">
    <property type="entry name" value="DEAD_ATP_HELICASE"/>
    <property type="match status" value="1"/>
</dbReference>
<feature type="compositionally biased region" description="Basic residues" evidence="8">
    <location>
        <begin position="410"/>
        <end position="422"/>
    </location>
</feature>
<dbReference type="InterPro" id="IPR014014">
    <property type="entry name" value="RNA_helicase_DEAD_Q_motif"/>
</dbReference>
<dbReference type="PANTHER" id="PTHR47959">
    <property type="entry name" value="ATP-DEPENDENT RNA HELICASE RHLE-RELATED"/>
    <property type="match status" value="1"/>
</dbReference>
<dbReference type="GO" id="GO:0016787">
    <property type="term" value="F:hydrolase activity"/>
    <property type="evidence" value="ECO:0007669"/>
    <property type="project" value="UniProtKB-KW"/>
</dbReference>
<dbReference type="InterPro" id="IPR011545">
    <property type="entry name" value="DEAD/DEAH_box_helicase_dom"/>
</dbReference>
<sequence>MGFMQFDLQDGLVEKIKELGWDKPTPIQAIAIPKALDGFDILGCAPTGTGKSAAFLLPIISALYTDTDDRPKALILEPTRELAMQVCAVGSDLACDVMQISSVIGGEGRDIQRQKSPKIVVATPGRLSEFIKKQWLDLSEVEYLVIDEADRMLDMGFRDDVLKIVSELVSVRQAMLFSATLEGFGVRDFASEILEDPIEIKIGSGENSDEKLPELLSARAYYAANSTQKVKIIIHLLTTANGRSVVFARTKDRALELFSSLRKNKFKVVLLTGDQSQNERQASLGKFKDGEANILVATDVAARGLDLPEIATVYNFDLPNNAATYVHRAGRTARAGAKGVVVSLVEKVELPLMLKIERYTQKDIERRSIKGLCAAFVESDTLQSVQKKGRASMGGKGGFEKKKKGEDKKVRVKIRERHKKNKGKPDFALKRARKAALKAAQEGKEV</sequence>
<dbReference type="InterPro" id="IPR014001">
    <property type="entry name" value="Helicase_ATP-bd"/>
</dbReference>
<feature type="region of interest" description="Disordered" evidence="8">
    <location>
        <begin position="387"/>
        <end position="427"/>
    </location>
</feature>
<evidence type="ECO:0000259" key="11">
    <source>
        <dbReference type="PROSITE" id="PS51195"/>
    </source>
</evidence>
<dbReference type="InterPro" id="IPR044742">
    <property type="entry name" value="DEAD/DEAH_RhlB"/>
</dbReference>
<dbReference type="PANTHER" id="PTHR47959:SF3">
    <property type="entry name" value="ATP-DEPENDENT RNA HELICASE SRMB"/>
    <property type="match status" value="1"/>
</dbReference>
<dbReference type="AlphaFoldDB" id="A0A2X0WS69"/>
<dbReference type="EMBL" id="UAPV01000001">
    <property type="protein sequence ID" value="SPT69402.1"/>
    <property type="molecule type" value="Genomic_DNA"/>
</dbReference>
<protein>
    <submittedName>
        <fullName evidence="12">ATP-dependent RNA helicase SrmB</fullName>
        <ecNumber evidence="12">3.6.4.13</ecNumber>
    </submittedName>
</protein>
<dbReference type="Proteomes" id="UP000250086">
    <property type="component" value="Unassembled WGS sequence"/>
</dbReference>
<keyword evidence="1 7" id="KW-0547">Nucleotide-binding</keyword>
<gene>
    <name evidence="12" type="primary">srmB</name>
    <name evidence="12" type="ORF">NCTC13093_00774</name>
</gene>
<dbReference type="Pfam" id="PF00271">
    <property type="entry name" value="Helicase_C"/>
    <property type="match status" value="1"/>
</dbReference>
<reference evidence="12 13" key="1">
    <citation type="submission" date="2018-06" db="EMBL/GenBank/DDBJ databases">
        <authorList>
            <consortium name="Pathogen Informatics"/>
            <person name="Doyle S."/>
        </authorList>
    </citation>
    <scope>NUCLEOTIDE SEQUENCE [LARGE SCALE GENOMIC DNA]</scope>
    <source>
        <strain evidence="12 13">NCTC13093</strain>
    </source>
</reference>
<name>A0A2X0WS69_9GAMM</name>
<dbReference type="InterPro" id="IPR027417">
    <property type="entry name" value="P-loop_NTPase"/>
</dbReference>
<evidence type="ECO:0000313" key="13">
    <source>
        <dbReference type="Proteomes" id="UP000250086"/>
    </source>
</evidence>
<comment type="similarity">
    <text evidence="5 7">Belongs to the DEAD box helicase family.</text>
</comment>
<dbReference type="CDD" id="cd18787">
    <property type="entry name" value="SF2_C_DEAD"/>
    <property type="match status" value="1"/>
</dbReference>
<dbReference type="PROSITE" id="PS51194">
    <property type="entry name" value="HELICASE_CTER"/>
    <property type="match status" value="1"/>
</dbReference>
<dbReference type="PROSITE" id="PS51195">
    <property type="entry name" value="Q_MOTIF"/>
    <property type="match status" value="1"/>
</dbReference>
<dbReference type="InterPro" id="IPR050079">
    <property type="entry name" value="DEAD_box_RNA_helicase"/>
</dbReference>
<feature type="domain" description="Helicase ATP-binding" evidence="9">
    <location>
        <begin position="32"/>
        <end position="199"/>
    </location>
</feature>
<dbReference type="EC" id="3.6.4.13" evidence="12"/>
<keyword evidence="2 7" id="KW-0378">Hydrolase</keyword>
<dbReference type="PROSITE" id="PS51192">
    <property type="entry name" value="HELICASE_ATP_BIND_1"/>
    <property type="match status" value="1"/>
</dbReference>
<dbReference type="Gene3D" id="3.40.50.300">
    <property type="entry name" value="P-loop containing nucleotide triphosphate hydrolases"/>
    <property type="match status" value="2"/>
</dbReference>
<evidence type="ECO:0000256" key="7">
    <source>
        <dbReference type="RuleBase" id="RU000492"/>
    </source>
</evidence>
<proteinExistence type="inferred from homology"/>
<feature type="short sequence motif" description="Q motif" evidence="6">
    <location>
        <begin position="1"/>
        <end position="29"/>
    </location>
</feature>
<accession>A0A2X0WS69</accession>
<evidence type="ECO:0000256" key="3">
    <source>
        <dbReference type="ARBA" id="ARBA00022806"/>
    </source>
</evidence>
<dbReference type="SMART" id="SM00487">
    <property type="entry name" value="DEXDc"/>
    <property type="match status" value="1"/>
</dbReference>
<dbReference type="CDD" id="cd00268">
    <property type="entry name" value="DEADc"/>
    <property type="match status" value="1"/>
</dbReference>
<organism evidence="12 13">
    <name type="scientific">Anaerobiospirillum thomasii</name>
    <dbReference type="NCBI Taxonomy" id="179995"/>
    <lineage>
        <taxon>Bacteria</taxon>
        <taxon>Pseudomonadati</taxon>
        <taxon>Pseudomonadota</taxon>
        <taxon>Gammaproteobacteria</taxon>
        <taxon>Aeromonadales</taxon>
        <taxon>Succinivibrionaceae</taxon>
        <taxon>Anaerobiospirillum</taxon>
    </lineage>
</organism>
<dbReference type="Pfam" id="PF00270">
    <property type="entry name" value="DEAD"/>
    <property type="match status" value="1"/>
</dbReference>
<evidence type="ECO:0000259" key="9">
    <source>
        <dbReference type="PROSITE" id="PS51192"/>
    </source>
</evidence>
<feature type="domain" description="Helicase C-terminal" evidence="10">
    <location>
        <begin position="229"/>
        <end position="375"/>
    </location>
</feature>
<dbReference type="SUPFAM" id="SSF52540">
    <property type="entry name" value="P-loop containing nucleoside triphosphate hydrolases"/>
    <property type="match status" value="1"/>
</dbReference>
<dbReference type="InterPro" id="IPR001650">
    <property type="entry name" value="Helicase_C-like"/>
</dbReference>
<dbReference type="InterPro" id="IPR000629">
    <property type="entry name" value="RNA-helicase_DEAD-box_CS"/>
</dbReference>